<dbReference type="KEGG" id="bjp:RN69_38760"/>
<comment type="caution">
    <text evidence="2">The sequence shown here is derived from an EMBL/GenBank/DDBJ whole genome shotgun (WGS) entry which is preliminary data.</text>
</comment>
<dbReference type="OrthoDB" id="8243083at2"/>
<accession>A0A0A3XJC1</accession>
<evidence type="ECO:0000256" key="1">
    <source>
        <dbReference type="SAM" id="MobiDB-lite"/>
    </source>
</evidence>
<evidence type="ECO:0000313" key="2">
    <source>
        <dbReference type="EMBL" id="KGT74420.1"/>
    </source>
</evidence>
<dbReference type="EMBL" id="JRPN01000033">
    <property type="protein sequence ID" value="KGT74420.1"/>
    <property type="molecule type" value="Genomic_DNA"/>
</dbReference>
<reference evidence="2 3" key="1">
    <citation type="submission" date="2014-09" db="EMBL/GenBank/DDBJ databases">
        <title>Draft genome of Bradyrhizobium japonicum Is-34.</title>
        <authorList>
            <person name="Tsurumaru H."/>
            <person name="Yamakawa T."/>
            <person name="Hashimoto S."/>
            <person name="Okizaki K."/>
            <person name="Kanesaki Y."/>
            <person name="Yoshikawa H."/>
            <person name="Yajima S."/>
        </authorList>
    </citation>
    <scope>NUCLEOTIDE SEQUENCE [LARGE SCALE GENOMIC DNA]</scope>
    <source>
        <strain evidence="2 3">Is-34</strain>
    </source>
</reference>
<proteinExistence type="predicted"/>
<name>A0A0A3XJC1_BRAJP</name>
<dbReference type="Proteomes" id="UP000030377">
    <property type="component" value="Unassembled WGS sequence"/>
</dbReference>
<feature type="compositionally biased region" description="Polar residues" evidence="1">
    <location>
        <begin position="31"/>
        <end position="51"/>
    </location>
</feature>
<dbReference type="PATRIC" id="fig|375.38.peg.8247"/>
<feature type="region of interest" description="Disordered" evidence="1">
    <location>
        <begin position="1"/>
        <end position="58"/>
    </location>
</feature>
<protein>
    <submittedName>
        <fullName evidence="2">Uncharacterized protein</fullName>
    </submittedName>
</protein>
<sequence length="58" mass="6214">MPTKGRVPEPCTRSDDMEPASPPQTRHDSNAARNLSFIGSTSSVGTENASEATEHWNG</sequence>
<dbReference type="AlphaFoldDB" id="A0A0A3XJC1"/>
<gene>
    <name evidence="2" type="ORF">MA20_39005</name>
</gene>
<organism evidence="2 3">
    <name type="scientific">Bradyrhizobium japonicum</name>
    <dbReference type="NCBI Taxonomy" id="375"/>
    <lineage>
        <taxon>Bacteria</taxon>
        <taxon>Pseudomonadati</taxon>
        <taxon>Pseudomonadota</taxon>
        <taxon>Alphaproteobacteria</taxon>
        <taxon>Hyphomicrobiales</taxon>
        <taxon>Nitrobacteraceae</taxon>
        <taxon>Bradyrhizobium</taxon>
    </lineage>
</organism>
<evidence type="ECO:0000313" key="3">
    <source>
        <dbReference type="Proteomes" id="UP000030377"/>
    </source>
</evidence>